<feature type="region of interest" description="Disordered" evidence="1">
    <location>
        <begin position="1"/>
        <end position="63"/>
    </location>
</feature>
<sequence length="245" mass="25710">MSIAGGAACSGREVDSRDRRDPGHGPGFVHGDHEVPPVLDLEGADPDPATCSRLDPRSAFDLDETHMGYVSAYRLGTADGPQRPQAGTGTAPAAVRRRRSPARWRARSPIRPGGGSLVPWPRNDLTRPGTRSAAVRSDCATSMGGRSPPGTQGLLGKGINHSFPLSTYSAPGGLPQDPGHAAESSPGARTCGNGGRSAGAVVDVRVARRRRAARTRVRSRTGVPATRFITTCHAQRSQATLDRSQ</sequence>
<dbReference type="Proteomes" id="UP000236732">
    <property type="component" value="Unassembled WGS sequence"/>
</dbReference>
<gene>
    <name evidence="2" type="ORF">SAMN05444920_113160</name>
</gene>
<reference evidence="2 3" key="1">
    <citation type="submission" date="2016-10" db="EMBL/GenBank/DDBJ databases">
        <authorList>
            <person name="de Groot N.N."/>
        </authorList>
    </citation>
    <scope>NUCLEOTIDE SEQUENCE [LARGE SCALE GENOMIC DNA]</scope>
    <source>
        <strain evidence="2 3">CGMCC 4.7037</strain>
    </source>
</reference>
<evidence type="ECO:0000256" key="1">
    <source>
        <dbReference type="SAM" id="MobiDB-lite"/>
    </source>
</evidence>
<dbReference type="EMBL" id="FNVT01000013">
    <property type="protein sequence ID" value="SEG99564.1"/>
    <property type="molecule type" value="Genomic_DNA"/>
</dbReference>
<protein>
    <submittedName>
        <fullName evidence="2">Uncharacterized protein</fullName>
    </submittedName>
</protein>
<evidence type="ECO:0000313" key="3">
    <source>
        <dbReference type="Proteomes" id="UP000236732"/>
    </source>
</evidence>
<accession>A0A1H6ES82</accession>
<organism evidence="2 3">
    <name type="scientific">Nonomuraea solani</name>
    <dbReference type="NCBI Taxonomy" id="1144553"/>
    <lineage>
        <taxon>Bacteria</taxon>
        <taxon>Bacillati</taxon>
        <taxon>Actinomycetota</taxon>
        <taxon>Actinomycetes</taxon>
        <taxon>Streptosporangiales</taxon>
        <taxon>Streptosporangiaceae</taxon>
        <taxon>Nonomuraea</taxon>
    </lineage>
</organism>
<feature type="compositionally biased region" description="Basic and acidic residues" evidence="1">
    <location>
        <begin position="54"/>
        <end position="63"/>
    </location>
</feature>
<feature type="region of interest" description="Disordered" evidence="1">
    <location>
        <begin position="75"/>
        <end position="197"/>
    </location>
</feature>
<name>A0A1H6ES82_9ACTN</name>
<feature type="compositionally biased region" description="Basic and acidic residues" evidence="1">
    <location>
        <begin position="12"/>
        <end position="23"/>
    </location>
</feature>
<feature type="compositionally biased region" description="Basic residues" evidence="1">
    <location>
        <begin position="95"/>
        <end position="108"/>
    </location>
</feature>
<dbReference type="AlphaFoldDB" id="A0A1H6ES82"/>
<keyword evidence="3" id="KW-1185">Reference proteome</keyword>
<evidence type="ECO:0000313" key="2">
    <source>
        <dbReference type="EMBL" id="SEG99564.1"/>
    </source>
</evidence>
<proteinExistence type="predicted"/>